<evidence type="ECO:0000259" key="1">
    <source>
        <dbReference type="PROSITE" id="PS50072"/>
    </source>
</evidence>
<dbReference type="EMBL" id="NBCO01000015">
    <property type="protein sequence ID" value="ORC88843.1"/>
    <property type="molecule type" value="Genomic_DNA"/>
</dbReference>
<dbReference type="GeneID" id="39985706"/>
<organism evidence="2 3">
    <name type="scientific">Trypanosoma theileri</name>
    <dbReference type="NCBI Taxonomy" id="67003"/>
    <lineage>
        <taxon>Eukaryota</taxon>
        <taxon>Discoba</taxon>
        <taxon>Euglenozoa</taxon>
        <taxon>Kinetoplastea</taxon>
        <taxon>Metakinetoplastina</taxon>
        <taxon>Trypanosomatida</taxon>
        <taxon>Trypanosomatidae</taxon>
        <taxon>Trypanosoma</taxon>
    </lineage>
</organism>
<keyword evidence="3" id="KW-1185">Reference proteome</keyword>
<name>A0A1X0NWI7_9TRYP</name>
<dbReference type="AlphaFoldDB" id="A0A1X0NWI7"/>
<dbReference type="PROSITE" id="PS50072">
    <property type="entry name" value="CSA_PPIASE_2"/>
    <property type="match status" value="1"/>
</dbReference>
<evidence type="ECO:0000313" key="2">
    <source>
        <dbReference type="EMBL" id="ORC88843.1"/>
    </source>
</evidence>
<dbReference type="RefSeq" id="XP_028882909.1">
    <property type="nucleotide sequence ID" value="XM_029025926.1"/>
</dbReference>
<gene>
    <name evidence="2" type="ORF">TM35_000152740</name>
</gene>
<proteinExistence type="predicted"/>
<dbReference type="Proteomes" id="UP000192257">
    <property type="component" value="Unassembled WGS sequence"/>
</dbReference>
<accession>A0A1X0NWI7</accession>
<comment type="caution">
    <text evidence="2">The sequence shown here is derived from an EMBL/GenBank/DDBJ whole genome shotgun (WGS) entry which is preliminary data.</text>
</comment>
<reference evidence="2 3" key="1">
    <citation type="submission" date="2017-03" db="EMBL/GenBank/DDBJ databases">
        <title>An alternative strategy for trypanosome survival in the mammalian bloodstream revealed through genome and transcriptome analysis of the ubiquitous bovine parasite Trypanosoma (Megatrypanum) theileri.</title>
        <authorList>
            <person name="Kelly S."/>
            <person name="Ivens A."/>
            <person name="Mott A."/>
            <person name="O'Neill E."/>
            <person name="Emms D."/>
            <person name="Macleod O."/>
            <person name="Voorheis P."/>
            <person name="Matthews J."/>
            <person name="Matthews K."/>
            <person name="Carrington M."/>
        </authorList>
    </citation>
    <scope>NUCLEOTIDE SEQUENCE [LARGE SCALE GENOMIC DNA]</scope>
    <source>
        <strain evidence="2">Edinburgh</strain>
    </source>
</reference>
<protein>
    <recommendedName>
        <fullName evidence="1">PPIase cyclophilin-type domain-containing protein</fullName>
    </recommendedName>
</protein>
<feature type="domain" description="PPIase cyclophilin-type" evidence="1">
    <location>
        <begin position="51"/>
        <end position="247"/>
    </location>
</feature>
<dbReference type="InterPro" id="IPR002130">
    <property type="entry name" value="Cyclophilin-type_PPIase_dom"/>
</dbReference>
<dbReference type="STRING" id="67003.A0A1X0NWI7"/>
<dbReference type="VEuPathDB" id="TriTrypDB:TM35_000152740"/>
<evidence type="ECO:0000313" key="3">
    <source>
        <dbReference type="Proteomes" id="UP000192257"/>
    </source>
</evidence>
<dbReference type="Gene3D" id="2.40.100.10">
    <property type="entry name" value="Cyclophilin-like"/>
    <property type="match status" value="1"/>
</dbReference>
<sequence length="248" mass="26895">MHGKPSLPREPLEVPHRGISLTHPSNPVIFLDMLCPKRVVVANAATSGDHEEPADRFLFEIFADLAPTLAANIYSLCVGSSTRLIDQRPQPAGYKGTVIHDALVGQYLIGGDVMGSNGSGFFSALGERQGPLIVPPDELKALTEIGLSRCQHSPGIYMHYWNYTPGSVTVTPGTLKVASTLRIDVVERGVDDNKMPSDAILIGRLVCRDAESREAAKRQLMELTKAVFHAKRSGMPQLLPTILLCGEM</sequence>
<dbReference type="SUPFAM" id="SSF50891">
    <property type="entry name" value="Cyclophilin-like"/>
    <property type="match status" value="1"/>
</dbReference>
<dbReference type="InterPro" id="IPR029000">
    <property type="entry name" value="Cyclophilin-like_dom_sf"/>
</dbReference>
<dbReference type="OrthoDB" id="242277at2759"/>
<dbReference type="GO" id="GO:0003755">
    <property type="term" value="F:peptidyl-prolyl cis-trans isomerase activity"/>
    <property type="evidence" value="ECO:0007669"/>
    <property type="project" value="InterPro"/>
</dbReference>